<organism evidence="3 4">
    <name type="scientific">Bacillus infantis</name>
    <dbReference type="NCBI Taxonomy" id="324767"/>
    <lineage>
        <taxon>Bacteria</taxon>
        <taxon>Bacillati</taxon>
        <taxon>Bacillota</taxon>
        <taxon>Bacilli</taxon>
        <taxon>Bacillales</taxon>
        <taxon>Bacillaceae</taxon>
        <taxon>Bacillus</taxon>
    </lineage>
</organism>
<accession>A0A5D4RLT6</accession>
<dbReference type="AlphaFoldDB" id="A0A5D4RLT6"/>
<evidence type="ECO:0000313" key="4">
    <source>
        <dbReference type="Proteomes" id="UP000322139"/>
    </source>
</evidence>
<dbReference type="Proteomes" id="UP000322139">
    <property type="component" value="Unassembled WGS sequence"/>
</dbReference>
<dbReference type="InterPro" id="IPR008589">
    <property type="entry name" value="MupG"/>
</dbReference>
<sequence length="337" mass="37354">MIGISFYLNDPSAEERIRDAGSKGVKRGFTSLHIPEEKGELAAAAKRLLSAAKESGIDVYADVSMNTPAHLGVADLFALKDLGVAGLRLDDFFDHHLIVSLAEEFKIAVNSSILFEEDLKNLLGLGLKPDRLIGWHNFYPRRETGLAESFFHDQNKLFKSLGIPLAAYIPSRGEKRGPLYEGLPTLEKHRHAEPFAAYAELKAAGIDDIYIGDPDIGAGLLEDLLAYEEDSVMPLRAENCTLPEGIYATRPDQARDAVRFMNTRTTDPVPPLNCGRREEGTVTVDNDRYGRYKGEVQITLSDLPADERVNIAGRIIEEDMPLLSFIKPGQKIRIIHI</sequence>
<evidence type="ECO:0000259" key="2">
    <source>
        <dbReference type="Pfam" id="PF19200"/>
    </source>
</evidence>
<dbReference type="RefSeq" id="WP_148973203.1">
    <property type="nucleotide sequence ID" value="NZ_JBNIKU010000005.1"/>
</dbReference>
<dbReference type="PANTHER" id="PTHR38435:SF2">
    <property type="entry name" value="DUF871 DOMAIN-CONTAINING PROTEIN"/>
    <property type="match status" value="1"/>
</dbReference>
<dbReference type="InterPro" id="IPR017853">
    <property type="entry name" value="GH"/>
</dbReference>
<protein>
    <submittedName>
        <fullName evidence="3">DUF871 domain-containing protein</fullName>
    </submittedName>
</protein>
<dbReference type="Pfam" id="PF05913">
    <property type="entry name" value="MupG_C"/>
    <property type="match status" value="1"/>
</dbReference>
<dbReference type="InterPro" id="IPR043797">
    <property type="entry name" value="MupG_N"/>
</dbReference>
<comment type="caution">
    <text evidence="3">The sequence shown here is derived from an EMBL/GenBank/DDBJ whole genome shotgun (WGS) entry which is preliminary data.</text>
</comment>
<name>A0A5D4RLT6_9BACI</name>
<dbReference type="Gene3D" id="3.20.20.70">
    <property type="entry name" value="Aldolase class I"/>
    <property type="match status" value="1"/>
</dbReference>
<dbReference type="SUPFAM" id="SSF50891">
    <property type="entry name" value="Cyclophilin-like"/>
    <property type="match status" value="1"/>
</dbReference>
<dbReference type="InterPro" id="IPR043894">
    <property type="entry name" value="MupG_C"/>
</dbReference>
<dbReference type="Pfam" id="PF19200">
    <property type="entry name" value="MupG_N"/>
    <property type="match status" value="1"/>
</dbReference>
<feature type="domain" description="6-phospho-N-acetylmuramidase C-terminal" evidence="1">
    <location>
        <begin position="242"/>
        <end position="334"/>
    </location>
</feature>
<feature type="domain" description="6-phospho-N-acetylmuramidase N-terminal" evidence="2">
    <location>
        <begin position="2"/>
        <end position="223"/>
    </location>
</feature>
<dbReference type="EMBL" id="VTER01000001">
    <property type="protein sequence ID" value="TYS52227.1"/>
    <property type="molecule type" value="Genomic_DNA"/>
</dbReference>
<gene>
    <name evidence="3" type="ORF">FZD51_01965</name>
</gene>
<evidence type="ECO:0000259" key="1">
    <source>
        <dbReference type="Pfam" id="PF05913"/>
    </source>
</evidence>
<dbReference type="InterPro" id="IPR029000">
    <property type="entry name" value="Cyclophilin-like_dom_sf"/>
</dbReference>
<dbReference type="InterPro" id="IPR013785">
    <property type="entry name" value="Aldolase_TIM"/>
</dbReference>
<dbReference type="SUPFAM" id="SSF51445">
    <property type="entry name" value="(Trans)glycosidases"/>
    <property type="match status" value="1"/>
</dbReference>
<dbReference type="Gene3D" id="2.40.100.10">
    <property type="entry name" value="Cyclophilin-like"/>
    <property type="match status" value="1"/>
</dbReference>
<reference evidence="3 4" key="1">
    <citation type="submission" date="2019-08" db="EMBL/GenBank/DDBJ databases">
        <title>Bacillus genomes from the desert of Cuatro Cienegas, Coahuila.</title>
        <authorList>
            <person name="Olmedo-Alvarez G."/>
        </authorList>
    </citation>
    <scope>NUCLEOTIDE SEQUENCE [LARGE SCALE GENOMIC DNA]</scope>
    <source>
        <strain evidence="3 4">CH446_14T</strain>
    </source>
</reference>
<dbReference type="PANTHER" id="PTHR38435">
    <property type="match status" value="1"/>
</dbReference>
<evidence type="ECO:0000313" key="3">
    <source>
        <dbReference type="EMBL" id="TYS52227.1"/>
    </source>
</evidence>
<proteinExistence type="predicted"/>